<name>A0A8K0I0Y2_COCNU</name>
<sequence>MAIVATASWQQKEEDSVHLLMSCTDTIQHGNSNLAGTIIEEMRFILMQGLLPPSACPNGIGALEIFKQTFTCI</sequence>
<reference evidence="1" key="2">
    <citation type="submission" date="2019-07" db="EMBL/GenBank/DDBJ databases">
        <authorList>
            <person name="Yang Y."/>
            <person name="Bocs S."/>
            <person name="Baudouin L."/>
        </authorList>
    </citation>
    <scope>NUCLEOTIDE SEQUENCE</scope>
    <source>
        <tissue evidence="1">Spear leaf of Hainan Tall coconut</tissue>
    </source>
</reference>
<comment type="caution">
    <text evidence="1">The sequence shown here is derived from an EMBL/GenBank/DDBJ whole genome shotgun (WGS) entry which is preliminary data.</text>
</comment>
<dbReference type="AlphaFoldDB" id="A0A8K0I0Y2"/>
<protein>
    <submittedName>
        <fullName evidence="1">Uncharacterized protein</fullName>
    </submittedName>
</protein>
<evidence type="ECO:0000313" key="2">
    <source>
        <dbReference type="Proteomes" id="UP000797356"/>
    </source>
</evidence>
<proteinExistence type="predicted"/>
<organism evidence="1 2">
    <name type="scientific">Cocos nucifera</name>
    <name type="common">Coconut palm</name>
    <dbReference type="NCBI Taxonomy" id="13894"/>
    <lineage>
        <taxon>Eukaryota</taxon>
        <taxon>Viridiplantae</taxon>
        <taxon>Streptophyta</taxon>
        <taxon>Embryophyta</taxon>
        <taxon>Tracheophyta</taxon>
        <taxon>Spermatophyta</taxon>
        <taxon>Magnoliopsida</taxon>
        <taxon>Liliopsida</taxon>
        <taxon>Arecaceae</taxon>
        <taxon>Arecoideae</taxon>
        <taxon>Cocoseae</taxon>
        <taxon>Attaleinae</taxon>
        <taxon>Cocos</taxon>
    </lineage>
</organism>
<dbReference type="EMBL" id="CM017873">
    <property type="protein sequence ID" value="KAG1331587.1"/>
    <property type="molecule type" value="Genomic_DNA"/>
</dbReference>
<keyword evidence="2" id="KW-1185">Reference proteome</keyword>
<evidence type="ECO:0000313" key="1">
    <source>
        <dbReference type="EMBL" id="KAG1331587.1"/>
    </source>
</evidence>
<accession>A0A8K0I0Y2</accession>
<dbReference type="Proteomes" id="UP000797356">
    <property type="component" value="Chromosome 2"/>
</dbReference>
<reference evidence="1" key="1">
    <citation type="journal article" date="2017" name="Gigascience">
        <title>The genome draft of coconut (Cocos nucifera).</title>
        <authorList>
            <person name="Xiao Y."/>
            <person name="Xu P."/>
            <person name="Fan H."/>
            <person name="Baudouin L."/>
            <person name="Xia W."/>
            <person name="Bocs S."/>
            <person name="Xu J."/>
            <person name="Li Q."/>
            <person name="Guo A."/>
            <person name="Zhou L."/>
            <person name="Li J."/>
            <person name="Wu Y."/>
            <person name="Ma Z."/>
            <person name="Armero A."/>
            <person name="Issali A.E."/>
            <person name="Liu N."/>
            <person name="Peng M."/>
            <person name="Yang Y."/>
        </authorList>
    </citation>
    <scope>NUCLEOTIDE SEQUENCE</scope>
    <source>
        <tissue evidence="1">Spear leaf of Hainan Tall coconut</tissue>
    </source>
</reference>
<gene>
    <name evidence="1" type="ORF">COCNU_02G015550</name>
</gene>